<proteinExistence type="predicted"/>
<evidence type="ECO:0000256" key="4">
    <source>
        <dbReference type="ARBA" id="ARBA00022692"/>
    </source>
</evidence>
<dbReference type="PANTHER" id="PTHR47354">
    <property type="entry name" value="NADH OXIDOREDUCTASE HCR"/>
    <property type="match status" value="1"/>
</dbReference>
<dbReference type="GO" id="GO:0046872">
    <property type="term" value="F:metal ion binding"/>
    <property type="evidence" value="ECO:0007669"/>
    <property type="project" value="UniProtKB-KW"/>
</dbReference>
<evidence type="ECO:0000256" key="13">
    <source>
        <dbReference type="SAM" id="Phobius"/>
    </source>
</evidence>
<evidence type="ECO:0000313" key="16">
    <source>
        <dbReference type="Proteomes" id="UP000553766"/>
    </source>
</evidence>
<evidence type="ECO:0000256" key="11">
    <source>
        <dbReference type="ARBA" id="ARBA00023014"/>
    </source>
</evidence>
<keyword evidence="11" id="KW-0411">Iron-sulfur</keyword>
<keyword evidence="7" id="KW-0274">FAD</keyword>
<evidence type="ECO:0000256" key="9">
    <source>
        <dbReference type="ARBA" id="ARBA00023002"/>
    </source>
</evidence>
<dbReference type="AlphaFoldDB" id="A0A840X4C0"/>
<dbReference type="EMBL" id="JACIJS010000004">
    <property type="protein sequence ID" value="MBB5515517.1"/>
    <property type="molecule type" value="Genomic_DNA"/>
</dbReference>
<dbReference type="InterPro" id="IPR050415">
    <property type="entry name" value="MRET"/>
</dbReference>
<evidence type="ECO:0000256" key="2">
    <source>
        <dbReference type="ARBA" id="ARBA00004141"/>
    </source>
</evidence>
<organism evidence="15 16">
    <name type="scientific">Rubricella aquisinus</name>
    <dbReference type="NCBI Taxonomy" id="2028108"/>
    <lineage>
        <taxon>Bacteria</taxon>
        <taxon>Pseudomonadati</taxon>
        <taxon>Pseudomonadota</taxon>
        <taxon>Alphaproteobacteria</taxon>
        <taxon>Rhodobacterales</taxon>
        <taxon>Paracoccaceae</taxon>
        <taxon>Rubricella</taxon>
    </lineage>
</organism>
<keyword evidence="8 13" id="KW-1133">Transmembrane helix</keyword>
<dbReference type="Gene3D" id="2.40.30.10">
    <property type="entry name" value="Translation factors"/>
    <property type="match status" value="1"/>
</dbReference>
<dbReference type="GO" id="GO:0051537">
    <property type="term" value="F:2 iron, 2 sulfur cluster binding"/>
    <property type="evidence" value="ECO:0007669"/>
    <property type="project" value="UniProtKB-KW"/>
</dbReference>
<dbReference type="InterPro" id="IPR039261">
    <property type="entry name" value="FNR_nucleotide-bd"/>
</dbReference>
<reference evidence="15 16" key="1">
    <citation type="submission" date="2020-08" db="EMBL/GenBank/DDBJ databases">
        <title>Genomic Encyclopedia of Type Strains, Phase IV (KMG-IV): sequencing the most valuable type-strain genomes for metagenomic binning, comparative biology and taxonomic classification.</title>
        <authorList>
            <person name="Goeker M."/>
        </authorList>
    </citation>
    <scope>NUCLEOTIDE SEQUENCE [LARGE SCALE GENOMIC DNA]</scope>
    <source>
        <strain evidence="15 16">DSM 103377</strain>
    </source>
</reference>
<dbReference type="InterPro" id="IPR017938">
    <property type="entry name" value="Riboflavin_synthase-like_b-brl"/>
</dbReference>
<keyword evidence="10" id="KW-0408">Iron</keyword>
<feature type="transmembrane region" description="Helical" evidence="13">
    <location>
        <begin position="165"/>
        <end position="185"/>
    </location>
</feature>
<dbReference type="GO" id="GO:0016491">
    <property type="term" value="F:oxidoreductase activity"/>
    <property type="evidence" value="ECO:0007669"/>
    <property type="project" value="UniProtKB-KW"/>
</dbReference>
<evidence type="ECO:0000256" key="1">
    <source>
        <dbReference type="ARBA" id="ARBA00001974"/>
    </source>
</evidence>
<evidence type="ECO:0000256" key="10">
    <source>
        <dbReference type="ARBA" id="ARBA00023004"/>
    </source>
</evidence>
<comment type="caution">
    <text evidence="15">The sequence shown here is derived from an EMBL/GenBank/DDBJ whole genome shotgun (WGS) entry which is preliminary data.</text>
</comment>
<dbReference type="Pfam" id="PF00175">
    <property type="entry name" value="NAD_binding_1"/>
    <property type="match status" value="1"/>
</dbReference>
<dbReference type="GO" id="GO:0050660">
    <property type="term" value="F:flavin adenine dinucleotide binding"/>
    <property type="evidence" value="ECO:0007669"/>
    <property type="project" value="TreeGrafter"/>
</dbReference>
<sequence length="440" mass="47781">MTPFGLFLILGTVLVPAFQLFTLPDVADQIALFSQYLGMAALILMAWSQILATRALGIEPLFGGMDRVYVVHKWAGIAAMGAVLLHDTIDAEMDGLGRETLLTSLAETMGEVSLYGLLILVALSVLTFVPYHLWRWTHKAMGVLFAAGALHFVFILKPFAMTDPAGMFTGAFCVAGVLAYGWTLLPETWRPKATYTVTQVEQTGGAVAITMRPDGRALSPRPGQFGVLRFPDARMDEPHPFSFSQIGEDGSLRVTVKALGDFTGRLGARVAPGQRVTLQGPYGRFTRRGSGPQVWIAGGIGITPFLTWAAALKPDIGPVHLFYCVKDRAMAPHLAEVEALARSLPNLTLHLVVSGEGARLTGAYIAEKAGFRLSKAHVAFCGPVSLREALKPSLARRGVSRRRFAYEEFEFRTGIGLDRLAAWLWRRALDRGAAIAAERG</sequence>
<accession>A0A840X4C0</accession>
<dbReference type="Proteomes" id="UP000553766">
    <property type="component" value="Unassembled WGS sequence"/>
</dbReference>
<dbReference type="SUPFAM" id="SSF52343">
    <property type="entry name" value="Ferredoxin reductase-like, C-terminal NADP-linked domain"/>
    <property type="match status" value="1"/>
</dbReference>
<evidence type="ECO:0000313" key="15">
    <source>
        <dbReference type="EMBL" id="MBB5515517.1"/>
    </source>
</evidence>
<evidence type="ECO:0000256" key="5">
    <source>
        <dbReference type="ARBA" id="ARBA00022714"/>
    </source>
</evidence>
<dbReference type="InterPro" id="IPR017927">
    <property type="entry name" value="FAD-bd_FR_type"/>
</dbReference>
<evidence type="ECO:0000256" key="8">
    <source>
        <dbReference type="ARBA" id="ARBA00022989"/>
    </source>
</evidence>
<evidence type="ECO:0000256" key="7">
    <source>
        <dbReference type="ARBA" id="ARBA00022827"/>
    </source>
</evidence>
<keyword evidence="16" id="KW-1185">Reference proteome</keyword>
<keyword evidence="9" id="KW-0560">Oxidoreductase</keyword>
<keyword evidence="6" id="KW-0479">Metal-binding</keyword>
<dbReference type="Pfam" id="PF01794">
    <property type="entry name" value="Ferric_reduct"/>
    <property type="match status" value="1"/>
</dbReference>
<dbReference type="InterPro" id="IPR001433">
    <property type="entry name" value="OxRdtase_FAD/NAD-bd"/>
</dbReference>
<comment type="cofactor">
    <cofactor evidence="1">
        <name>FAD</name>
        <dbReference type="ChEBI" id="CHEBI:57692"/>
    </cofactor>
</comment>
<dbReference type="SUPFAM" id="SSF63380">
    <property type="entry name" value="Riboflavin synthase domain-like"/>
    <property type="match status" value="1"/>
</dbReference>
<evidence type="ECO:0000256" key="12">
    <source>
        <dbReference type="ARBA" id="ARBA00023136"/>
    </source>
</evidence>
<name>A0A840X4C0_9RHOB</name>
<feature type="transmembrane region" description="Helical" evidence="13">
    <location>
        <begin position="140"/>
        <end position="159"/>
    </location>
</feature>
<keyword evidence="3" id="KW-0285">Flavoprotein</keyword>
<dbReference type="CDD" id="cd06198">
    <property type="entry name" value="FNR_like_3"/>
    <property type="match status" value="1"/>
</dbReference>
<keyword evidence="12 13" id="KW-0472">Membrane</keyword>
<feature type="transmembrane region" description="Helical" evidence="13">
    <location>
        <begin position="36"/>
        <end position="56"/>
    </location>
</feature>
<dbReference type="Gene3D" id="3.40.50.80">
    <property type="entry name" value="Nucleotide-binding domain of ferredoxin-NADP reductase (FNR) module"/>
    <property type="match status" value="1"/>
</dbReference>
<comment type="subcellular location">
    <subcellularLocation>
        <location evidence="2">Membrane</location>
        <topology evidence="2">Multi-pass membrane protein</topology>
    </subcellularLocation>
</comment>
<dbReference type="PANTHER" id="PTHR47354:SF8">
    <property type="entry name" value="1,2-PHENYLACETYL-COA EPOXIDASE, SUBUNIT E"/>
    <property type="match status" value="1"/>
</dbReference>
<evidence type="ECO:0000256" key="3">
    <source>
        <dbReference type="ARBA" id="ARBA00022630"/>
    </source>
</evidence>
<evidence type="ECO:0000256" key="6">
    <source>
        <dbReference type="ARBA" id="ARBA00022723"/>
    </source>
</evidence>
<feature type="domain" description="FAD-binding FR-type" evidence="14">
    <location>
        <begin position="187"/>
        <end position="288"/>
    </location>
</feature>
<feature type="transmembrane region" description="Helical" evidence="13">
    <location>
        <begin position="112"/>
        <end position="133"/>
    </location>
</feature>
<keyword evidence="4 13" id="KW-0812">Transmembrane</keyword>
<evidence type="ECO:0000259" key="14">
    <source>
        <dbReference type="PROSITE" id="PS51384"/>
    </source>
</evidence>
<protein>
    <submittedName>
        <fullName evidence="15">Putative ferric reductase</fullName>
    </submittedName>
</protein>
<keyword evidence="5" id="KW-0001">2Fe-2S</keyword>
<dbReference type="GO" id="GO:0016020">
    <property type="term" value="C:membrane"/>
    <property type="evidence" value="ECO:0007669"/>
    <property type="project" value="UniProtKB-SubCell"/>
</dbReference>
<gene>
    <name evidence="15" type="ORF">FHS89_001529</name>
</gene>
<dbReference type="InterPro" id="IPR013130">
    <property type="entry name" value="Fe3_Rdtase_TM_dom"/>
</dbReference>
<dbReference type="PROSITE" id="PS51384">
    <property type="entry name" value="FAD_FR"/>
    <property type="match status" value="1"/>
</dbReference>
<dbReference type="RefSeq" id="WP_184010203.1">
    <property type="nucleotide sequence ID" value="NZ_JACIJS010000004.1"/>
</dbReference>